<dbReference type="PANTHER" id="PTHR11465">
    <property type="entry name" value="CATALASE"/>
    <property type="match status" value="1"/>
</dbReference>
<dbReference type="SUPFAM" id="SSF56634">
    <property type="entry name" value="Heme-dependent catalase-like"/>
    <property type="match status" value="1"/>
</dbReference>
<dbReference type="Pfam" id="PF00199">
    <property type="entry name" value="Catalase"/>
    <property type="match status" value="1"/>
</dbReference>
<evidence type="ECO:0000256" key="6">
    <source>
        <dbReference type="ARBA" id="ARBA00022617"/>
    </source>
</evidence>
<evidence type="ECO:0000256" key="4">
    <source>
        <dbReference type="ARBA" id="ARBA00012314"/>
    </source>
</evidence>
<dbReference type="InterPro" id="IPR010582">
    <property type="entry name" value="Catalase_immune_responsive"/>
</dbReference>
<dbReference type="SMART" id="SM01060">
    <property type="entry name" value="Catalase"/>
    <property type="match status" value="1"/>
</dbReference>
<reference evidence="14" key="1">
    <citation type="journal article" date="2019" name="Int. J. Syst. Evol. Microbiol.">
        <title>The Global Catalogue of Microorganisms (GCM) 10K type strain sequencing project: providing services to taxonomists for standard genome sequencing and annotation.</title>
        <authorList>
            <consortium name="The Broad Institute Genomics Platform"/>
            <consortium name="The Broad Institute Genome Sequencing Center for Infectious Disease"/>
            <person name="Wu L."/>
            <person name="Ma J."/>
        </authorList>
    </citation>
    <scope>NUCLEOTIDE SEQUENCE [LARGE SCALE GENOMIC DNA]</scope>
    <source>
        <strain evidence="14">JCM 17564</strain>
    </source>
</reference>
<dbReference type="CDD" id="cd08156">
    <property type="entry name" value="catalase_clade_3"/>
    <property type="match status" value="1"/>
</dbReference>
<dbReference type="InterPro" id="IPR024711">
    <property type="entry name" value="Catalase_clade1/3"/>
</dbReference>
<comment type="caution">
    <text evidence="13">The sequence shown here is derived from an EMBL/GenBank/DDBJ whole genome shotgun (WGS) entry which is preliminary data.</text>
</comment>
<keyword evidence="14" id="KW-1185">Reference proteome</keyword>
<dbReference type="Gene3D" id="2.40.180.10">
    <property type="entry name" value="Catalase core domain"/>
    <property type="match status" value="1"/>
</dbReference>
<evidence type="ECO:0000256" key="11">
    <source>
        <dbReference type="SAM" id="MobiDB-lite"/>
    </source>
</evidence>
<evidence type="ECO:0000256" key="5">
    <source>
        <dbReference type="ARBA" id="ARBA00022559"/>
    </source>
</evidence>
<keyword evidence="8" id="KW-0560">Oxidoreductase</keyword>
<dbReference type="PRINTS" id="PR00067">
    <property type="entry name" value="CATALASE"/>
</dbReference>
<keyword evidence="9" id="KW-0408">Iron</keyword>
<dbReference type="InterPro" id="IPR020835">
    <property type="entry name" value="Catalase_sf"/>
</dbReference>
<protein>
    <recommendedName>
        <fullName evidence="4">catalase</fullName>
        <ecNumber evidence="4">1.11.1.6</ecNumber>
    </recommendedName>
</protein>
<evidence type="ECO:0000259" key="12">
    <source>
        <dbReference type="SMART" id="SM01060"/>
    </source>
</evidence>
<sequence>MTDKPVPPTTTDAGIPVQSDEHSLSLGADGPLVLNDFYLIEQMANFNRERIPERQPHAKGSGAFGHYETTADVSRYTKAKIFQPGARSEAAMRFSTVAGERGSPDTWRDPRGFSVKLYTEDGNFDMVGNNTPVFFIRDPLKFQHFIRSQKRRADNGLRDHDMQWDFWTLSPESAHQVTYLMGDRGIPKNWREMNGYGSHTYMLINEAGEKFFVKFHWMTDVGSESGNAYLGQDEADRLAGTDGDYHRRDLFDHIAKGDYPSWTLKWQIMPFEEAKTYRINPFDLTKVWPHGDYPLIEVGKLTLTTNPVDWDTQIEQLAFEPNNMVPGTGLSPDKMLLARGFAYADAHRHRLGVNYKQIPVNAPKSPVHSYSRGGAMRVQNALDPVYAPNSYGGPAAQPQVGGEATWHADGEMVRAAYTLRQDDDDFSQPRDLIRKVMDEEQRGRLVQNIAGHLADGVSEPVLVRAFEYWRNIDEETGRKVEAAVRDLLGGKSDEPGMASAEAVREPELAK</sequence>
<evidence type="ECO:0000313" key="14">
    <source>
        <dbReference type="Proteomes" id="UP001424459"/>
    </source>
</evidence>
<feature type="region of interest" description="Disordered" evidence="11">
    <location>
        <begin position="1"/>
        <end position="22"/>
    </location>
</feature>
<evidence type="ECO:0000256" key="8">
    <source>
        <dbReference type="ARBA" id="ARBA00023002"/>
    </source>
</evidence>
<dbReference type="InterPro" id="IPR040333">
    <property type="entry name" value="Catalase_3"/>
</dbReference>
<gene>
    <name evidence="13" type="ORF">GCM10022281_24350</name>
</gene>
<evidence type="ECO:0000256" key="7">
    <source>
        <dbReference type="ARBA" id="ARBA00022723"/>
    </source>
</evidence>
<keyword evidence="6" id="KW-0349">Heme</keyword>
<evidence type="ECO:0000256" key="10">
    <source>
        <dbReference type="ARBA" id="ARBA00023324"/>
    </source>
</evidence>
<dbReference type="InterPro" id="IPR024708">
    <property type="entry name" value="Catalase_AS"/>
</dbReference>
<dbReference type="Pfam" id="PF06628">
    <property type="entry name" value="Catalase-rel"/>
    <property type="match status" value="1"/>
</dbReference>
<name>A0ABP7UFN9_9SPHN</name>
<comment type="similarity">
    <text evidence="3">Belongs to the catalase family.</text>
</comment>
<dbReference type="RefSeq" id="WP_344697364.1">
    <property type="nucleotide sequence ID" value="NZ_BAABBR010000001.1"/>
</dbReference>
<dbReference type="EC" id="1.11.1.6" evidence="4"/>
<evidence type="ECO:0000313" key="13">
    <source>
        <dbReference type="EMBL" id="GAA4042342.1"/>
    </source>
</evidence>
<accession>A0ABP7UFN9</accession>
<keyword evidence="5" id="KW-0575">Peroxidase</keyword>
<evidence type="ECO:0000256" key="2">
    <source>
        <dbReference type="ARBA" id="ARBA00002974"/>
    </source>
</evidence>
<comment type="function">
    <text evidence="2">Decomposes hydrogen peroxide into water and oxygen; serves to protect cells from the toxic effects of hydrogen peroxide.</text>
</comment>
<keyword evidence="10" id="KW-0376">Hydrogen peroxide</keyword>
<feature type="region of interest" description="Disordered" evidence="11">
    <location>
        <begin position="488"/>
        <end position="510"/>
    </location>
</feature>
<feature type="domain" description="Catalase core" evidence="12">
    <location>
        <begin position="10"/>
        <end position="395"/>
    </location>
</feature>
<dbReference type="Proteomes" id="UP001424459">
    <property type="component" value="Unassembled WGS sequence"/>
</dbReference>
<keyword evidence="7" id="KW-0479">Metal-binding</keyword>
<dbReference type="InterPro" id="IPR011614">
    <property type="entry name" value="Catalase_core"/>
</dbReference>
<dbReference type="PANTHER" id="PTHR11465:SF9">
    <property type="entry name" value="CATALASE"/>
    <property type="match status" value="1"/>
</dbReference>
<evidence type="ECO:0000256" key="3">
    <source>
        <dbReference type="ARBA" id="ARBA00005329"/>
    </source>
</evidence>
<evidence type="ECO:0000256" key="9">
    <source>
        <dbReference type="ARBA" id="ARBA00023004"/>
    </source>
</evidence>
<evidence type="ECO:0000256" key="1">
    <source>
        <dbReference type="ARBA" id="ARBA00001971"/>
    </source>
</evidence>
<proteinExistence type="inferred from homology"/>
<dbReference type="PROSITE" id="PS51402">
    <property type="entry name" value="CATALASE_3"/>
    <property type="match status" value="1"/>
</dbReference>
<dbReference type="EMBL" id="BAABBR010000001">
    <property type="protein sequence ID" value="GAA4042342.1"/>
    <property type="molecule type" value="Genomic_DNA"/>
</dbReference>
<organism evidence="13 14">
    <name type="scientific">Sphingomonas rosea</name>
    <dbReference type="NCBI Taxonomy" id="335605"/>
    <lineage>
        <taxon>Bacteria</taxon>
        <taxon>Pseudomonadati</taxon>
        <taxon>Pseudomonadota</taxon>
        <taxon>Alphaproteobacteria</taxon>
        <taxon>Sphingomonadales</taxon>
        <taxon>Sphingomonadaceae</taxon>
        <taxon>Sphingomonas</taxon>
    </lineage>
</organism>
<dbReference type="PROSITE" id="PS00438">
    <property type="entry name" value="CATALASE_2"/>
    <property type="match status" value="1"/>
</dbReference>
<dbReference type="InterPro" id="IPR018028">
    <property type="entry name" value="Catalase"/>
</dbReference>
<comment type="cofactor">
    <cofactor evidence="1">
        <name>heme</name>
        <dbReference type="ChEBI" id="CHEBI:30413"/>
    </cofactor>
</comment>
<dbReference type="PIRSF" id="PIRSF038928">
    <property type="entry name" value="Catalase_clade1-3"/>
    <property type="match status" value="1"/>
</dbReference>